<feature type="transmembrane region" description="Helical" evidence="8">
    <location>
        <begin position="351"/>
        <end position="372"/>
    </location>
</feature>
<feature type="transmembrane region" description="Helical" evidence="8">
    <location>
        <begin position="237"/>
        <end position="255"/>
    </location>
</feature>
<feature type="transmembrane region" description="Helical" evidence="8">
    <location>
        <begin position="126"/>
        <end position="149"/>
    </location>
</feature>
<keyword evidence="3" id="KW-1003">Cell membrane</keyword>
<dbReference type="EMBL" id="LSDA01000102">
    <property type="protein sequence ID" value="KXB56387.1"/>
    <property type="molecule type" value="Genomic_DNA"/>
</dbReference>
<comment type="caution">
    <text evidence="9">The sequence shown here is derived from an EMBL/GenBank/DDBJ whole genome shotgun (WGS) entry which is preliminary data.</text>
</comment>
<feature type="transmembrane region" description="Helical" evidence="8">
    <location>
        <begin position="47"/>
        <end position="66"/>
    </location>
</feature>
<evidence type="ECO:0000313" key="9">
    <source>
        <dbReference type="EMBL" id="KXB56387.1"/>
    </source>
</evidence>
<evidence type="ECO:0000256" key="8">
    <source>
        <dbReference type="SAM" id="Phobius"/>
    </source>
</evidence>
<feature type="transmembrane region" description="Helical" evidence="8">
    <location>
        <begin position="198"/>
        <end position="217"/>
    </location>
</feature>
<proteinExistence type="predicted"/>
<keyword evidence="6" id="KW-0406">Ion transport</keyword>
<feature type="transmembrane region" description="Helical" evidence="8">
    <location>
        <begin position="78"/>
        <end position="98"/>
    </location>
</feature>
<sequence length="446" mass="48591">MREIKRKVLKQFSSARIILFGFIIMIFVGASILSLPISSRSGEFTPFIDALFTATSASCVTGLIVYDTATHWSVFGKIIIIAMIQCGGLGVVTMLTVFTQVTGKKIGLRDRATLQSALSAPQIGGIVRLTSFIFKATIIIEMIGALLMFPRFMKDFGITKGIYYSVFHSISAFCNAGFDLMGDVSKFSSLTKYQSDIMINVTIMLLILIGGLGFLIWKDIFDYRFDIKRYSTQTKIVLTMTFILVLFPSILFFFTEFSTLDIKTRVLSSLFQAVTPRTAGFNTIDYTKFSDNGIAMTVILMLIGGGSGSTAGGIKMSTVFILAVTMCSILKQDKEVAVFKKRIEPDIIKNAVAVLFLDVALFIAGSMLISGIEGFSLKETMFECASAVATVGLTLGITPHLGIVSKILLICMMYIGRVGGITLIFAAVNPKNSGNARYPKDQVAVG</sequence>
<accession>A0A133ZLS6</accession>
<keyword evidence="7 8" id="KW-0472">Membrane</keyword>
<keyword evidence="2" id="KW-0813">Transport</keyword>
<dbReference type="STRING" id="467210.HMPREF1866_01895"/>
<dbReference type="PATRIC" id="fig|467210.3.peg.1876"/>
<dbReference type="OrthoDB" id="9810952at2"/>
<evidence type="ECO:0000256" key="1">
    <source>
        <dbReference type="ARBA" id="ARBA00004651"/>
    </source>
</evidence>
<keyword evidence="5 8" id="KW-1133">Transmembrane helix</keyword>
<dbReference type="GO" id="GO:0005886">
    <property type="term" value="C:plasma membrane"/>
    <property type="evidence" value="ECO:0007669"/>
    <property type="project" value="UniProtKB-SubCell"/>
</dbReference>
<dbReference type="PANTHER" id="PTHR32024">
    <property type="entry name" value="TRK SYSTEM POTASSIUM UPTAKE PROTEIN TRKG-RELATED"/>
    <property type="match status" value="1"/>
</dbReference>
<name>A0A133ZLS6_9FIRM</name>
<dbReference type="GO" id="GO:0008324">
    <property type="term" value="F:monoatomic cation transmembrane transporter activity"/>
    <property type="evidence" value="ECO:0007669"/>
    <property type="project" value="InterPro"/>
</dbReference>
<dbReference type="Proteomes" id="UP000070394">
    <property type="component" value="Unassembled WGS sequence"/>
</dbReference>
<evidence type="ECO:0000256" key="7">
    <source>
        <dbReference type="ARBA" id="ARBA00023136"/>
    </source>
</evidence>
<dbReference type="RefSeq" id="WP_060931575.1">
    <property type="nucleotide sequence ID" value="NZ_KQ959836.1"/>
</dbReference>
<evidence type="ECO:0000256" key="3">
    <source>
        <dbReference type="ARBA" id="ARBA00022475"/>
    </source>
</evidence>
<evidence type="ECO:0000256" key="4">
    <source>
        <dbReference type="ARBA" id="ARBA00022692"/>
    </source>
</evidence>
<organism evidence="9 10">
    <name type="scientific">Lachnoanaerobaculum saburreum</name>
    <dbReference type="NCBI Taxonomy" id="467210"/>
    <lineage>
        <taxon>Bacteria</taxon>
        <taxon>Bacillati</taxon>
        <taxon>Bacillota</taxon>
        <taxon>Clostridia</taxon>
        <taxon>Lachnospirales</taxon>
        <taxon>Lachnospiraceae</taxon>
        <taxon>Lachnoanaerobaculum</taxon>
    </lineage>
</organism>
<dbReference type="Pfam" id="PF02386">
    <property type="entry name" value="TrkH"/>
    <property type="match status" value="1"/>
</dbReference>
<reference evidence="10" key="1">
    <citation type="submission" date="2016-01" db="EMBL/GenBank/DDBJ databases">
        <authorList>
            <person name="Mitreva M."/>
            <person name="Pepin K.H."/>
            <person name="Mihindukulasuriya K.A."/>
            <person name="Fulton R."/>
            <person name="Fronick C."/>
            <person name="O'Laughlin M."/>
            <person name="Miner T."/>
            <person name="Herter B."/>
            <person name="Rosa B.A."/>
            <person name="Cordes M."/>
            <person name="Tomlinson C."/>
            <person name="Wollam A."/>
            <person name="Palsikar V.B."/>
            <person name="Mardis E.R."/>
            <person name="Wilson R.K."/>
        </authorList>
    </citation>
    <scope>NUCLEOTIDE SEQUENCE [LARGE SCALE GENOMIC DNA]</scope>
    <source>
        <strain evidence="10">DNF00896</strain>
    </source>
</reference>
<feature type="transmembrane region" description="Helical" evidence="8">
    <location>
        <begin position="161"/>
        <end position="178"/>
    </location>
</feature>
<gene>
    <name evidence="9" type="ORF">HMPREF1866_01895</name>
</gene>
<protein>
    <submittedName>
        <fullName evidence="9">Potassium uptake protein, TrkH family</fullName>
    </submittedName>
</protein>
<comment type="subcellular location">
    <subcellularLocation>
        <location evidence="1">Cell membrane</location>
        <topology evidence="1">Multi-pass membrane protein</topology>
    </subcellularLocation>
</comment>
<evidence type="ECO:0000313" key="10">
    <source>
        <dbReference type="Proteomes" id="UP000070394"/>
    </source>
</evidence>
<evidence type="ECO:0000256" key="2">
    <source>
        <dbReference type="ARBA" id="ARBA00022448"/>
    </source>
</evidence>
<keyword evidence="4 8" id="KW-0812">Transmembrane</keyword>
<dbReference type="GO" id="GO:0030001">
    <property type="term" value="P:metal ion transport"/>
    <property type="evidence" value="ECO:0007669"/>
    <property type="project" value="UniProtKB-ARBA"/>
</dbReference>
<evidence type="ECO:0000256" key="5">
    <source>
        <dbReference type="ARBA" id="ARBA00022989"/>
    </source>
</evidence>
<keyword evidence="10" id="KW-1185">Reference proteome</keyword>
<dbReference type="AlphaFoldDB" id="A0A133ZLS6"/>
<dbReference type="InterPro" id="IPR003445">
    <property type="entry name" value="Cat_transpt"/>
</dbReference>
<dbReference type="PANTHER" id="PTHR32024:SF1">
    <property type="entry name" value="KTR SYSTEM POTASSIUM UPTAKE PROTEIN B"/>
    <property type="match status" value="1"/>
</dbReference>
<feature type="transmembrane region" description="Helical" evidence="8">
    <location>
        <begin position="12"/>
        <end position="35"/>
    </location>
</feature>
<evidence type="ECO:0000256" key="6">
    <source>
        <dbReference type="ARBA" id="ARBA00023065"/>
    </source>
</evidence>